<comment type="caution">
    <text evidence="1">The sequence shown here is derived from an EMBL/GenBank/DDBJ whole genome shotgun (WGS) entry which is preliminary data.</text>
</comment>
<name>X1HB85_9ZZZZ</name>
<gene>
    <name evidence="1" type="ORF">S03H2_28116</name>
</gene>
<reference evidence="1" key="1">
    <citation type="journal article" date="2014" name="Front. Microbiol.">
        <title>High frequency of phylogenetically diverse reductive dehalogenase-homologous genes in deep subseafloor sedimentary metagenomes.</title>
        <authorList>
            <person name="Kawai M."/>
            <person name="Futagami T."/>
            <person name="Toyoda A."/>
            <person name="Takaki Y."/>
            <person name="Nishi S."/>
            <person name="Hori S."/>
            <person name="Arai W."/>
            <person name="Tsubouchi T."/>
            <person name="Morono Y."/>
            <person name="Uchiyama I."/>
            <person name="Ito T."/>
            <person name="Fujiyama A."/>
            <person name="Inagaki F."/>
            <person name="Takami H."/>
        </authorList>
    </citation>
    <scope>NUCLEOTIDE SEQUENCE</scope>
    <source>
        <strain evidence="1">Expedition CK06-06</strain>
    </source>
</reference>
<dbReference type="EMBL" id="BARU01016935">
    <property type="protein sequence ID" value="GAH54340.1"/>
    <property type="molecule type" value="Genomic_DNA"/>
</dbReference>
<sequence length="141" mass="16064">MKCPHCLVEFHPRAEEKDIGDDVNGLWKITKYNCPNPSCKQIILFLKNHEGEIDVISNRLTLTGEIKTTLIHPRGISRAPLSTEVPNEFTKDYKEACLVLPALFFPHHKFSVFLLGLIQSFDSPLEQTNLKTKILILINHS</sequence>
<evidence type="ECO:0000313" key="1">
    <source>
        <dbReference type="EMBL" id="GAH54340.1"/>
    </source>
</evidence>
<proteinExistence type="predicted"/>
<accession>X1HB85</accession>
<organism evidence="1">
    <name type="scientific">marine sediment metagenome</name>
    <dbReference type="NCBI Taxonomy" id="412755"/>
    <lineage>
        <taxon>unclassified sequences</taxon>
        <taxon>metagenomes</taxon>
        <taxon>ecological metagenomes</taxon>
    </lineage>
</organism>
<dbReference type="AlphaFoldDB" id="X1HB85"/>
<feature type="non-terminal residue" evidence="1">
    <location>
        <position position="141"/>
    </location>
</feature>
<protein>
    <submittedName>
        <fullName evidence="1">Uncharacterized protein</fullName>
    </submittedName>
</protein>